<gene>
    <name evidence="6" type="ORF">BEN51_10125</name>
</gene>
<keyword evidence="3 5" id="KW-0762">Sugar transport</keyword>
<evidence type="ECO:0000256" key="5">
    <source>
        <dbReference type="RuleBase" id="RU365005"/>
    </source>
</evidence>
<keyword evidence="4 5" id="KW-0732">Signal</keyword>
<evidence type="ECO:0000313" key="6">
    <source>
        <dbReference type="EMBL" id="ASW43826.1"/>
    </source>
</evidence>
<dbReference type="OrthoDB" id="9766758at2"/>
<dbReference type="Gene3D" id="3.40.190.10">
    <property type="entry name" value="Periplasmic binding protein-like II"/>
    <property type="match status" value="2"/>
</dbReference>
<dbReference type="CDD" id="cd13586">
    <property type="entry name" value="PBP2_Maltose_binding_like"/>
    <property type="match status" value="1"/>
</dbReference>
<dbReference type="GO" id="GO:0015768">
    <property type="term" value="P:maltose transport"/>
    <property type="evidence" value="ECO:0007669"/>
    <property type="project" value="TreeGrafter"/>
</dbReference>
<evidence type="ECO:0000256" key="1">
    <source>
        <dbReference type="ARBA" id="ARBA00008520"/>
    </source>
</evidence>
<dbReference type="EMBL" id="CP016786">
    <property type="protein sequence ID" value="ASW43826.1"/>
    <property type="molecule type" value="Genomic_DNA"/>
</dbReference>
<dbReference type="PRINTS" id="PR00181">
    <property type="entry name" value="MALTOSEBP"/>
</dbReference>
<dbReference type="GO" id="GO:0015144">
    <property type="term" value="F:carbohydrate transmembrane transporter activity"/>
    <property type="evidence" value="ECO:0007669"/>
    <property type="project" value="InterPro"/>
</dbReference>
<keyword evidence="7" id="KW-1185">Reference proteome</keyword>
<evidence type="ECO:0000313" key="7">
    <source>
        <dbReference type="Proteomes" id="UP000264883"/>
    </source>
</evidence>
<reference evidence="6 7" key="1">
    <citation type="submission" date="2016-08" db="EMBL/GenBank/DDBJ databases">
        <title>Complete Genome Sequence Of The Indigo Reducing Clostridium isatidis DSM15098.</title>
        <authorList>
            <person name="Little G.T."/>
            <person name="Minton N.P."/>
        </authorList>
    </citation>
    <scope>NUCLEOTIDE SEQUENCE [LARGE SCALE GENOMIC DNA]</scope>
    <source>
        <strain evidence="6 7">DSM 15098</strain>
    </source>
</reference>
<dbReference type="AlphaFoldDB" id="A0A343JE68"/>
<dbReference type="Proteomes" id="UP000264883">
    <property type="component" value="Chromosome"/>
</dbReference>
<dbReference type="KEGG" id="cia:BEN51_10125"/>
<sequence length="404" mass="43269">MGKRSKLLAVVLAGALAATSLVGCGGKSGTDSNGGGSGEKTTLTVWSHLSAEEVEEFDKIAKAWGEENNVEVTVVEDQGDFQAMIQAAQSDNGPDIILGVPHDNLGTYQKAGITAEVPAGLVSADKYTSEAIVDSVTLDGKIYAIPFAQETTALFVNKDLVKSNPATMEELVEMAKEVGFEYDINNFYFSYAFLAANGGYVYKNNNGTLDPTDIGLGNDGSVKGLQFLSDLVNKHKLMAADINSDIAKSDFAAGKTGFYISGPWDVQTAKDGGINFEIIPLPTLEGKAPQPLMGVQVGFVNANSKNQESAWKLMEEFIAKGQDVIYNTGHRIPVDKDYVVDDVYTKAFMEQAKTANPMPNIPEIQAMWTPANNNLQLLSSGQVDAKTAGQNMVDQVKEGISQLQ</sequence>
<keyword evidence="5" id="KW-0449">Lipoprotein</keyword>
<feature type="signal peptide" evidence="5">
    <location>
        <begin position="1"/>
        <end position="23"/>
    </location>
</feature>
<name>A0A343JE68_9CLOT</name>
<dbReference type="GO" id="GO:0042956">
    <property type="term" value="P:maltodextrin transmembrane transport"/>
    <property type="evidence" value="ECO:0007669"/>
    <property type="project" value="TreeGrafter"/>
</dbReference>
<protein>
    <recommendedName>
        <fullName evidence="5">Maltodextrin-binding protein</fullName>
    </recommendedName>
</protein>
<organism evidence="6 7">
    <name type="scientific">Clostridium isatidis</name>
    <dbReference type="NCBI Taxonomy" id="182773"/>
    <lineage>
        <taxon>Bacteria</taxon>
        <taxon>Bacillati</taxon>
        <taxon>Bacillota</taxon>
        <taxon>Clostridia</taxon>
        <taxon>Eubacteriales</taxon>
        <taxon>Clostridiaceae</taxon>
        <taxon>Clostridium</taxon>
    </lineage>
</organism>
<dbReference type="RefSeq" id="WP_119865961.1">
    <property type="nucleotide sequence ID" value="NZ_CP016786.1"/>
</dbReference>
<evidence type="ECO:0000256" key="2">
    <source>
        <dbReference type="ARBA" id="ARBA00022448"/>
    </source>
</evidence>
<feature type="chain" id="PRO_5039763069" description="Maltodextrin-binding protein" evidence="5">
    <location>
        <begin position="24"/>
        <end position="404"/>
    </location>
</feature>
<keyword evidence="2 5" id="KW-0813">Transport</keyword>
<comment type="similarity">
    <text evidence="1 5">Belongs to the bacterial solute-binding protein 1 family.</text>
</comment>
<evidence type="ECO:0000256" key="4">
    <source>
        <dbReference type="ARBA" id="ARBA00022729"/>
    </source>
</evidence>
<dbReference type="GO" id="GO:0055052">
    <property type="term" value="C:ATP-binding cassette (ABC) transporter complex, substrate-binding subunit-containing"/>
    <property type="evidence" value="ECO:0007669"/>
    <property type="project" value="TreeGrafter"/>
</dbReference>
<dbReference type="SUPFAM" id="SSF53850">
    <property type="entry name" value="Periplasmic binding protein-like II"/>
    <property type="match status" value="1"/>
</dbReference>
<proteinExistence type="inferred from homology"/>
<keyword evidence="5" id="KW-1003">Cell membrane</keyword>
<dbReference type="PANTHER" id="PTHR30061">
    <property type="entry name" value="MALTOSE-BINDING PERIPLASMIC PROTEIN"/>
    <property type="match status" value="1"/>
</dbReference>
<dbReference type="PROSITE" id="PS51257">
    <property type="entry name" value="PROKAR_LIPOPROTEIN"/>
    <property type="match status" value="1"/>
</dbReference>
<dbReference type="Pfam" id="PF13416">
    <property type="entry name" value="SBP_bac_8"/>
    <property type="match status" value="1"/>
</dbReference>
<dbReference type="InterPro" id="IPR006060">
    <property type="entry name" value="Maltose/Cyclodextrin-bd"/>
</dbReference>
<dbReference type="GO" id="GO:1901982">
    <property type="term" value="F:maltose binding"/>
    <property type="evidence" value="ECO:0007669"/>
    <property type="project" value="TreeGrafter"/>
</dbReference>
<dbReference type="InterPro" id="IPR006059">
    <property type="entry name" value="SBP"/>
</dbReference>
<dbReference type="PANTHER" id="PTHR30061:SF50">
    <property type="entry name" value="MALTOSE_MALTODEXTRIN-BINDING PERIPLASMIC PROTEIN"/>
    <property type="match status" value="1"/>
</dbReference>
<evidence type="ECO:0000256" key="3">
    <source>
        <dbReference type="ARBA" id="ARBA00022597"/>
    </source>
</evidence>
<accession>A0A343JE68</accession>
<comment type="subcellular location">
    <subcellularLocation>
        <location evidence="5">Cell membrane</location>
        <topology evidence="5">Lipid-anchor</topology>
    </subcellularLocation>
</comment>
<keyword evidence="5" id="KW-0472">Membrane</keyword>